<comment type="subcellular location">
    <subcellularLocation>
        <location evidence="2">Nucleus</location>
    </subcellularLocation>
</comment>
<feature type="compositionally biased region" description="Basic and acidic residues" evidence="9">
    <location>
        <begin position="527"/>
        <end position="543"/>
    </location>
</feature>
<feature type="compositionally biased region" description="Polar residues" evidence="9">
    <location>
        <begin position="1107"/>
        <end position="1128"/>
    </location>
</feature>
<dbReference type="GO" id="GO:0046872">
    <property type="term" value="F:metal ion binding"/>
    <property type="evidence" value="ECO:0007669"/>
    <property type="project" value="UniProtKB-KW"/>
</dbReference>
<feature type="compositionally biased region" description="Low complexity" evidence="9">
    <location>
        <begin position="1681"/>
        <end position="1692"/>
    </location>
</feature>
<feature type="compositionally biased region" description="Polar residues" evidence="9">
    <location>
        <begin position="1023"/>
        <end position="1039"/>
    </location>
</feature>
<feature type="compositionally biased region" description="Polar residues" evidence="9">
    <location>
        <begin position="706"/>
        <end position="731"/>
    </location>
</feature>
<feature type="domain" description="Fe2OG dioxygenase" evidence="11">
    <location>
        <begin position="1968"/>
        <end position="2100"/>
    </location>
</feature>
<comment type="caution">
    <text evidence="12">The sequence shown here is derived from an EMBL/GenBank/DDBJ whole genome shotgun (WGS) entry which is preliminary data.</text>
</comment>
<feature type="region of interest" description="Disordered" evidence="9">
    <location>
        <begin position="330"/>
        <end position="355"/>
    </location>
</feature>
<dbReference type="PANTHER" id="PTHR46030:SF1">
    <property type="entry name" value="ALPHA-KETOGLUTARATE-DEPENDENT DIOXYGENASE ALKB HOMOLOG 6"/>
    <property type="match status" value="1"/>
</dbReference>
<dbReference type="InterPro" id="IPR036431">
    <property type="entry name" value="ARID_dom_sf"/>
</dbReference>
<dbReference type="EMBL" id="CAJNOQ010000296">
    <property type="protein sequence ID" value="CAF0783943.1"/>
    <property type="molecule type" value="Genomic_DNA"/>
</dbReference>
<dbReference type="SUPFAM" id="SSF46774">
    <property type="entry name" value="ARID-like"/>
    <property type="match status" value="1"/>
</dbReference>
<evidence type="ECO:0000259" key="11">
    <source>
        <dbReference type="PROSITE" id="PS51471"/>
    </source>
</evidence>
<evidence type="ECO:0000313" key="14">
    <source>
        <dbReference type="Proteomes" id="UP000663829"/>
    </source>
</evidence>
<feature type="region of interest" description="Disordered" evidence="9">
    <location>
        <begin position="1544"/>
        <end position="1572"/>
    </location>
</feature>
<dbReference type="InterPro" id="IPR005123">
    <property type="entry name" value="Oxoglu/Fe-dep_dioxygenase_dom"/>
</dbReference>
<feature type="region of interest" description="Disordered" evidence="9">
    <location>
        <begin position="112"/>
        <end position="136"/>
    </location>
</feature>
<dbReference type="PANTHER" id="PTHR46030">
    <property type="entry name" value="ALPHA-KETOGLUTARATE-DEPENDENT DIOXYGENASE ALKB HOMOLOG 6"/>
    <property type="match status" value="1"/>
</dbReference>
<accession>A0A813RG75</accession>
<name>A0A813RG75_9BILA</name>
<dbReference type="SMART" id="SM00501">
    <property type="entry name" value="BRIGHT"/>
    <property type="match status" value="1"/>
</dbReference>
<feature type="domain" description="ARID" evidence="10">
    <location>
        <begin position="356"/>
        <end position="448"/>
    </location>
</feature>
<feature type="compositionally biased region" description="Low complexity" evidence="9">
    <location>
        <begin position="745"/>
        <end position="755"/>
    </location>
</feature>
<dbReference type="Pfam" id="PF11717">
    <property type="entry name" value="Tudor-knot"/>
    <property type="match status" value="1"/>
</dbReference>
<dbReference type="OrthoDB" id="412814at2759"/>
<dbReference type="InterPro" id="IPR037151">
    <property type="entry name" value="AlkB-like_sf"/>
</dbReference>
<sequence>MSVVDDITTMSVSQTIINDDNRANESGNYNNLNSNNNINNGSTELAYLPIGCSVSAKYRGAFCEAIVKTVDKQVKVKVSICDSGEQMSINEEQIIAGTLKIGNTVTVKIAGTNRRTSNDSNSSNHNHRTNTSHYGEEKQAVIKQINDNSLYTVVFDDGDEKSLRRSSLCVQGIRLYSSQQTTHHQKKVLSEIPEATVTSSAVPSASLSTDSLITTSKPIQPESIVAVRRKPITTATGTQSQQICFPGLILKRKALADYVWIKSFLNGREYVIARDEIHTYHNNSDIQNLIRSTSKQAFIACEKYLKQGIIPKIWTDKKNLTRNDEQTLMNNLSDDDEIDSESEEDFNDSQSDDETVEEKDSFVAQLFAFMDDRGTPINNIPKVSNCDLDLHRLFKVVRSMGGYNKVTKNEKWRRVHIKMGLSLSSANNGHVIENAYKKYLLSYEEILKKLGSMNGQNTYMGESRRSLMRVRVQEKPAPIKKRARKSSTATNDSSSASHRNRGSESTEKGSPSPGINVSSKKKKQRISHSDNDRNEDSDVDKPSKTKKKTIRRKTKLKLTSSSSSASSSHSDSSSDRSHESQETKRRYNKKKKILNHGMTPKQQELISRDVFIKSATGVKKMTKILKPVTEKIITKPTDEITKKLNILPVKSQTVHNESIKPKLKDNIQIKDEPHTKVERKVLDVATTSKKISIPTNTNNKNEKGAVNNQKLSGKTATTSSVNVTKQKISVDQNERFKKQQHQLTSSSKQQQPSKSISEHSKTSSHVVVKQENTNNKISLPTKLTVPKNKLTIEKNNNTDGSLSKASAASRPVSTSSSDHVITKHSSEQQKIPKNISSSVKIQQHQNRSNINQSSSSKKVKSSSTNSDNSKKDTKASLLKDQKVSTTPVIKTNQSSDEFKHKVSNMTDVKLSSSTGVADKKKNEKDKILNAQQRLVKINPQEKIKTSSNANASKIKPVINSQKKIEKHKTWNKESIRKSRTTSTSSASDIEPAKVSDNLSSQGKIFRSKNQNSNQLKQVHDTESIQIKPTSPSPSVSQEQQLGAPTLTLNTNFHYHDEQMNENSRQHHVPFSTNMSYTTGTVLIPTPTMTVTHPSAKPYPTDDHIHQTIPNPLLSPSTATSDYPPSINSHVDAYTFDENEDNGEVQESKKRRYNSAENTSNSPDLLYVSSFSNCQDENIGIISKLSADDQHQPPAKRLRRSLSSQESGETLSSTSSVHKHSLNRSEKPSPNKHEYLSNYTDATTNASSNILDMNDINRSGGMSFNDIKVNDILSVYWGINSNGKPYVAKCMEKNEKTGKLFVHYNGWNSRYDEWISPNQVVELCDQSVWPIRRRRTSQVYTPNTRRQSFVDSPSSSITSTIVDISSSSAIPVTVVMDEKQLDIQNDITKLDSIEQHEEQLECFHSLEETTKEKTINPSQSVISLLSTQISSISSASYKPEEEDDDDEDRFSDVSSIINPSIVTRRITESNTSISDQKLLVHDLPNNELEESNLCQIEQKQSYKDEIRRRTISNDIYRNMIETNECEDDGDEEDEKQQHDLSLLKEAKNNISPSTSKKNDHDQRQESSVQATVITTSIKNEPIVKEEQDYDNNLLKPFTHMETFNNHETSLSIKAESTEICNQLEQQPLMISIQEPKQQQEQESLLKQPPLQPIQIPIPTNLMATSSRRSSVRQQKRRSLRESNTNCSNYNNSNSKKKSKVDSLTMLQNQNDNRELKLLSSITDNYEQTINNLYTSNSTIGSFDINDARDERSKRYRSNGRRNKKLVNQHDYENDDFLSNSPVNNTIRHQLEEMFKNRPSRYNFLDLNNDLDGEERLQHIKDQMRECQKVFFNLKNALTKIERQRKIFVKRTIQKSAGTTTMGTVRTTEMANNNCDINEMLFSINNYKLENVPNTLYYIPNFISTDEEECLLNCVNNVPKTRWKQLANRRLQNWGGQPHSKGMIVTETLPTWLDIFTKRIVNLGVFQSFIPNHCLINEYLPNQGIMPHTDGPLYYPVVSTISLNSHTIIEFYRTINDEEENREETVSNIQSRRICSVLLEPRSLFLVMNDMYKNYLHGIRELNEDEITNDICNLDLCDKSIVQLGNRLKRTTRVSLTIRYVPKVTKFQFANGIIKK</sequence>
<feature type="compositionally biased region" description="Polar residues" evidence="9">
    <location>
        <begin position="883"/>
        <end position="895"/>
    </location>
</feature>
<dbReference type="InterPro" id="IPR032862">
    <property type="entry name" value="ALKBH6"/>
</dbReference>
<keyword evidence="8" id="KW-0539">Nucleus</keyword>
<dbReference type="EMBL" id="CAJOBC010000296">
    <property type="protein sequence ID" value="CAF3567502.1"/>
    <property type="molecule type" value="Genomic_DNA"/>
</dbReference>
<feature type="compositionally biased region" description="Low complexity" evidence="9">
    <location>
        <begin position="486"/>
        <end position="497"/>
    </location>
</feature>
<dbReference type="SUPFAM" id="SSF51197">
    <property type="entry name" value="Clavaminate synthase-like"/>
    <property type="match status" value="1"/>
</dbReference>
<feature type="region of interest" description="Disordered" evidence="9">
    <location>
        <begin position="1183"/>
        <end position="1236"/>
    </location>
</feature>
<dbReference type="InterPro" id="IPR025995">
    <property type="entry name" value="Tudor-knot"/>
</dbReference>
<feature type="compositionally biased region" description="Basic residues" evidence="9">
    <location>
        <begin position="1668"/>
        <end position="1677"/>
    </location>
</feature>
<evidence type="ECO:0000259" key="10">
    <source>
        <dbReference type="PROSITE" id="PS51011"/>
    </source>
</evidence>
<keyword evidence="6" id="KW-0560">Oxidoreductase</keyword>
<feature type="compositionally biased region" description="Basic residues" evidence="9">
    <location>
        <begin position="544"/>
        <end position="556"/>
    </location>
</feature>
<evidence type="ECO:0000256" key="1">
    <source>
        <dbReference type="ARBA" id="ARBA00001954"/>
    </source>
</evidence>
<dbReference type="InterPro" id="IPR027450">
    <property type="entry name" value="AlkB-like"/>
</dbReference>
<feature type="compositionally biased region" description="Basic and acidic residues" evidence="9">
    <location>
        <begin position="1222"/>
        <end position="1234"/>
    </location>
</feature>
<dbReference type="Proteomes" id="UP000681722">
    <property type="component" value="Unassembled WGS sequence"/>
</dbReference>
<keyword evidence="5" id="KW-0223">Dioxygenase</keyword>
<dbReference type="PROSITE" id="PS51471">
    <property type="entry name" value="FE2OG_OXY"/>
    <property type="match status" value="1"/>
</dbReference>
<dbReference type="CDD" id="cd16100">
    <property type="entry name" value="ARID"/>
    <property type="match status" value="1"/>
</dbReference>
<feature type="region of interest" description="Disordered" evidence="9">
    <location>
        <begin position="454"/>
        <end position="601"/>
    </location>
</feature>
<dbReference type="Gene3D" id="2.60.120.590">
    <property type="entry name" value="Alpha-ketoglutarate-dependent dioxygenase AlkB-like"/>
    <property type="match status" value="1"/>
</dbReference>
<evidence type="ECO:0000256" key="6">
    <source>
        <dbReference type="ARBA" id="ARBA00023002"/>
    </source>
</evidence>
<feature type="compositionally biased region" description="Basic and acidic residues" evidence="9">
    <location>
        <begin position="868"/>
        <end position="882"/>
    </location>
</feature>
<evidence type="ECO:0000256" key="5">
    <source>
        <dbReference type="ARBA" id="ARBA00022964"/>
    </source>
</evidence>
<dbReference type="SMART" id="SM01014">
    <property type="entry name" value="ARID"/>
    <property type="match status" value="1"/>
</dbReference>
<evidence type="ECO:0000256" key="9">
    <source>
        <dbReference type="SAM" id="MobiDB-lite"/>
    </source>
</evidence>
<evidence type="ECO:0000256" key="7">
    <source>
        <dbReference type="ARBA" id="ARBA00023004"/>
    </source>
</evidence>
<evidence type="ECO:0008006" key="15">
    <source>
        <dbReference type="Google" id="ProtNLM"/>
    </source>
</evidence>
<feature type="compositionally biased region" description="Basic and acidic residues" evidence="9">
    <location>
        <begin position="967"/>
        <end position="976"/>
    </location>
</feature>
<protein>
    <recommendedName>
        <fullName evidence="15">ARID domain-containing protein</fullName>
    </recommendedName>
</protein>
<comment type="cofactor">
    <cofactor evidence="1">
        <name>Fe(2+)</name>
        <dbReference type="ChEBI" id="CHEBI:29033"/>
    </cofactor>
</comment>
<evidence type="ECO:0000313" key="12">
    <source>
        <dbReference type="EMBL" id="CAF0783943.1"/>
    </source>
</evidence>
<feature type="compositionally biased region" description="Polar residues" evidence="9">
    <location>
        <begin position="793"/>
        <end position="804"/>
    </location>
</feature>
<evidence type="ECO:0000313" key="13">
    <source>
        <dbReference type="EMBL" id="CAF3567502.1"/>
    </source>
</evidence>
<comment type="similarity">
    <text evidence="3">Belongs to the alkB family.</text>
</comment>
<feature type="compositionally biased region" description="Polar residues" evidence="9">
    <location>
        <begin position="828"/>
        <end position="845"/>
    </location>
</feature>
<evidence type="ECO:0000256" key="3">
    <source>
        <dbReference type="ARBA" id="ARBA00007879"/>
    </source>
</evidence>
<proteinExistence type="inferred from homology"/>
<evidence type="ECO:0000256" key="8">
    <source>
        <dbReference type="ARBA" id="ARBA00023242"/>
    </source>
</evidence>
<feature type="compositionally biased region" description="Low complexity" evidence="9">
    <location>
        <begin position="112"/>
        <end position="124"/>
    </location>
</feature>
<dbReference type="GO" id="GO:0051213">
    <property type="term" value="F:dioxygenase activity"/>
    <property type="evidence" value="ECO:0007669"/>
    <property type="project" value="UniProtKB-KW"/>
</dbReference>
<feature type="compositionally biased region" description="Low complexity" evidence="9">
    <location>
        <begin position="846"/>
        <end position="867"/>
    </location>
</feature>
<organism evidence="12 14">
    <name type="scientific">Didymodactylos carnosus</name>
    <dbReference type="NCBI Taxonomy" id="1234261"/>
    <lineage>
        <taxon>Eukaryota</taxon>
        <taxon>Metazoa</taxon>
        <taxon>Spiralia</taxon>
        <taxon>Gnathifera</taxon>
        <taxon>Rotifera</taxon>
        <taxon>Eurotatoria</taxon>
        <taxon>Bdelloidea</taxon>
        <taxon>Philodinida</taxon>
        <taxon>Philodinidae</taxon>
        <taxon>Didymodactylos</taxon>
    </lineage>
</organism>
<dbReference type="PROSITE" id="PS51011">
    <property type="entry name" value="ARID"/>
    <property type="match status" value="1"/>
</dbReference>
<feature type="compositionally biased region" description="Acidic residues" evidence="9">
    <location>
        <begin position="1134"/>
        <end position="1143"/>
    </location>
</feature>
<dbReference type="GO" id="GO:0003677">
    <property type="term" value="F:DNA binding"/>
    <property type="evidence" value="ECO:0007669"/>
    <property type="project" value="InterPro"/>
</dbReference>
<feature type="compositionally biased region" description="Low complexity" evidence="9">
    <location>
        <begin position="805"/>
        <end position="817"/>
    </location>
</feature>
<dbReference type="InterPro" id="IPR001606">
    <property type="entry name" value="ARID_dom"/>
</dbReference>
<feature type="compositionally biased region" description="Polar residues" evidence="9">
    <location>
        <begin position="996"/>
        <end position="1016"/>
    </location>
</feature>
<feature type="region of interest" description="Disordered" evidence="9">
    <location>
        <begin position="692"/>
        <end position="897"/>
    </location>
</feature>
<dbReference type="Gene3D" id="2.30.30.140">
    <property type="match status" value="2"/>
</dbReference>
<feature type="compositionally biased region" description="Low complexity" evidence="9">
    <location>
        <begin position="557"/>
        <end position="571"/>
    </location>
</feature>
<keyword evidence="4" id="KW-0479">Metal-binding</keyword>
<feature type="compositionally biased region" description="Polar residues" evidence="9">
    <location>
        <begin position="1200"/>
        <end position="1215"/>
    </location>
</feature>
<feature type="compositionally biased region" description="Low complexity" evidence="9">
    <location>
        <begin position="1633"/>
        <end position="1657"/>
    </location>
</feature>
<feature type="compositionally biased region" description="Polar residues" evidence="9">
    <location>
        <begin position="1154"/>
        <end position="1166"/>
    </location>
</feature>
<dbReference type="GO" id="GO:0005634">
    <property type="term" value="C:nucleus"/>
    <property type="evidence" value="ECO:0007669"/>
    <property type="project" value="UniProtKB-SubCell"/>
</dbReference>
<feature type="region of interest" description="Disordered" evidence="9">
    <location>
        <begin position="944"/>
        <end position="1039"/>
    </location>
</feature>
<dbReference type="SUPFAM" id="SSF54160">
    <property type="entry name" value="Chromo domain-like"/>
    <property type="match status" value="1"/>
</dbReference>
<feature type="region of interest" description="Disordered" evidence="9">
    <location>
        <begin position="1633"/>
        <end position="1699"/>
    </location>
</feature>
<feature type="region of interest" description="Disordered" evidence="9">
    <location>
        <begin position="1107"/>
        <end position="1166"/>
    </location>
</feature>
<dbReference type="Gene3D" id="1.10.150.60">
    <property type="entry name" value="ARID DNA-binding domain"/>
    <property type="match status" value="1"/>
</dbReference>
<feature type="compositionally biased region" description="Basic and acidic residues" evidence="9">
    <location>
        <begin position="572"/>
        <end position="585"/>
    </location>
</feature>
<evidence type="ECO:0000256" key="2">
    <source>
        <dbReference type="ARBA" id="ARBA00004123"/>
    </source>
</evidence>
<dbReference type="CDD" id="cd20389">
    <property type="entry name" value="Tudor_ARID4_rpt1"/>
    <property type="match status" value="1"/>
</dbReference>
<evidence type="ECO:0000256" key="4">
    <source>
        <dbReference type="ARBA" id="ARBA00022723"/>
    </source>
</evidence>
<dbReference type="Proteomes" id="UP000663829">
    <property type="component" value="Unassembled WGS sequence"/>
</dbReference>
<dbReference type="Pfam" id="PF01388">
    <property type="entry name" value="ARID"/>
    <property type="match status" value="1"/>
</dbReference>
<dbReference type="Pfam" id="PF13532">
    <property type="entry name" value="2OG-FeII_Oxy_2"/>
    <property type="match status" value="1"/>
</dbReference>
<feature type="compositionally biased region" description="Acidic residues" evidence="9">
    <location>
        <begin position="333"/>
        <end position="355"/>
    </location>
</feature>
<dbReference type="InterPro" id="IPR016197">
    <property type="entry name" value="Chromo-like_dom_sf"/>
</dbReference>
<keyword evidence="7" id="KW-0408">Iron</keyword>
<gene>
    <name evidence="12" type="ORF">GPM918_LOCUS2625</name>
    <name evidence="13" type="ORF">SRO942_LOCUS2625</name>
</gene>
<keyword evidence="14" id="KW-1185">Reference proteome</keyword>
<reference evidence="12" key="1">
    <citation type="submission" date="2021-02" db="EMBL/GenBank/DDBJ databases">
        <authorList>
            <person name="Nowell W R."/>
        </authorList>
    </citation>
    <scope>NUCLEOTIDE SEQUENCE</scope>
</reference>